<keyword evidence="2" id="KW-1185">Reference proteome</keyword>
<name>A0AB35XFK4_9ENTR</name>
<comment type="caution">
    <text evidence="1">The sequence shown here is derived from an EMBL/GenBank/DDBJ whole genome shotgun (WGS) entry which is preliminary data.</text>
</comment>
<evidence type="ECO:0000313" key="2">
    <source>
        <dbReference type="Proteomes" id="UP001331691"/>
    </source>
</evidence>
<dbReference type="RefSeq" id="WP_063840562.1">
    <property type="nucleotide sequence ID" value="NZ_JAZKKV010000004.1"/>
</dbReference>
<sequence>MIYTMQKSEILKESGYWRAKGFKREGNGELLDRCDCTITYKRKQWQHFDKLKNEMTITAPTLHGLLKKII</sequence>
<reference evidence="1 2" key="1">
    <citation type="submission" date="2023-10" db="EMBL/GenBank/DDBJ databases">
        <title>Wastewater isolates of ESBL- and carbapenemase-producing Gram-negative bacteria from New Zealand.</title>
        <authorList>
            <person name="Straub C."/>
            <person name="Weaver L."/>
            <person name="Cornelius A."/>
            <person name="Mcgill E."/>
            <person name="Dyet K."/>
            <person name="White L."/>
            <person name="Pattis I."/>
        </authorList>
    </citation>
    <scope>NUCLEOTIDE SEQUENCE [LARGE SCALE GENOMIC DNA]</scope>
    <source>
        <strain evidence="1 2">ESBL09</strain>
    </source>
</reference>
<dbReference type="EMBL" id="JAZKKV010000004">
    <property type="protein sequence ID" value="MEE9657527.1"/>
    <property type="molecule type" value="Genomic_DNA"/>
</dbReference>
<gene>
    <name evidence="1" type="ORF">V4836_26090</name>
</gene>
<protein>
    <submittedName>
        <fullName evidence="1">Uncharacterized protein</fullName>
    </submittedName>
</protein>
<dbReference type="AlphaFoldDB" id="A0AB35XFK4"/>
<dbReference type="Proteomes" id="UP001331691">
    <property type="component" value="Unassembled WGS sequence"/>
</dbReference>
<proteinExistence type="predicted"/>
<evidence type="ECO:0000313" key="1">
    <source>
        <dbReference type="EMBL" id="MEE9657527.1"/>
    </source>
</evidence>
<accession>A0AB35XFK4</accession>
<organism evidence="1 2">
    <name type="scientific">Kluyvera ascorbata</name>
    <dbReference type="NCBI Taxonomy" id="51288"/>
    <lineage>
        <taxon>Bacteria</taxon>
        <taxon>Pseudomonadati</taxon>
        <taxon>Pseudomonadota</taxon>
        <taxon>Gammaproteobacteria</taxon>
        <taxon>Enterobacterales</taxon>
        <taxon>Enterobacteriaceae</taxon>
        <taxon>Kluyvera</taxon>
    </lineage>
</organism>